<dbReference type="GO" id="GO:0031032">
    <property type="term" value="P:actomyosin structure organization"/>
    <property type="evidence" value="ECO:0007669"/>
    <property type="project" value="TreeGrafter"/>
</dbReference>
<evidence type="ECO:0000313" key="3">
    <source>
        <dbReference type="Proteomes" id="UP000095283"/>
    </source>
</evidence>
<dbReference type="PROSITE" id="PS00107">
    <property type="entry name" value="PROTEIN_KINASE_ATP"/>
    <property type="match status" value="1"/>
</dbReference>
<dbReference type="InterPro" id="IPR017441">
    <property type="entry name" value="Protein_kinase_ATP_BS"/>
</dbReference>
<feature type="domain" description="Protein kinase" evidence="2">
    <location>
        <begin position="30"/>
        <end position="209"/>
    </location>
</feature>
<dbReference type="GO" id="GO:0007266">
    <property type="term" value="P:Rho protein signal transduction"/>
    <property type="evidence" value="ECO:0007669"/>
    <property type="project" value="TreeGrafter"/>
</dbReference>
<reference evidence="4" key="1">
    <citation type="submission" date="2016-11" db="UniProtKB">
        <authorList>
            <consortium name="WormBaseParasite"/>
        </authorList>
    </citation>
    <scope>IDENTIFICATION</scope>
</reference>
<keyword evidence="3" id="KW-1185">Reference proteome</keyword>
<dbReference type="InterPro" id="IPR000719">
    <property type="entry name" value="Prot_kinase_dom"/>
</dbReference>
<dbReference type="GO" id="GO:0030866">
    <property type="term" value="P:cortical actin cytoskeleton organization"/>
    <property type="evidence" value="ECO:0007669"/>
    <property type="project" value="TreeGrafter"/>
</dbReference>
<dbReference type="InterPro" id="IPR011009">
    <property type="entry name" value="Kinase-like_dom_sf"/>
</dbReference>
<dbReference type="GO" id="GO:0000281">
    <property type="term" value="P:mitotic cytokinesis"/>
    <property type="evidence" value="ECO:0007669"/>
    <property type="project" value="TreeGrafter"/>
</dbReference>
<organism evidence="3 4">
    <name type="scientific">Heterorhabditis bacteriophora</name>
    <name type="common">Entomopathogenic nematode worm</name>
    <dbReference type="NCBI Taxonomy" id="37862"/>
    <lineage>
        <taxon>Eukaryota</taxon>
        <taxon>Metazoa</taxon>
        <taxon>Ecdysozoa</taxon>
        <taxon>Nematoda</taxon>
        <taxon>Chromadorea</taxon>
        <taxon>Rhabditida</taxon>
        <taxon>Rhabditina</taxon>
        <taxon>Rhabditomorpha</taxon>
        <taxon>Strongyloidea</taxon>
        <taxon>Heterorhabditidae</taxon>
        <taxon>Heterorhabditis</taxon>
    </lineage>
</organism>
<dbReference type="Proteomes" id="UP000095283">
    <property type="component" value="Unplaced"/>
</dbReference>
<dbReference type="Gene3D" id="3.30.200.20">
    <property type="entry name" value="Phosphorylase Kinase, domain 1"/>
    <property type="match status" value="1"/>
</dbReference>
<proteinExistence type="predicted"/>
<dbReference type="GO" id="GO:0048598">
    <property type="term" value="P:embryonic morphogenesis"/>
    <property type="evidence" value="ECO:0007669"/>
    <property type="project" value="TreeGrafter"/>
</dbReference>
<evidence type="ECO:0000259" key="2">
    <source>
        <dbReference type="PROSITE" id="PS50011"/>
    </source>
</evidence>
<dbReference type="Pfam" id="PF00069">
    <property type="entry name" value="Pkinase"/>
    <property type="match status" value="1"/>
</dbReference>
<sequence length="209" mass="24544">MRMKNIDNFISRYQQVVERLSHLRLKGSDFSVLKVIGRGAFGEVQLVRHTRTNNVYAMKLLNKDDMIKRSDSAFFWEERDIMAHANSEWIVRLHYAFQVGIFYDIDINFDFHYYMVVLDEITINNLMNFGIYYRIKFLNEFICRDVKPDNMLISRSGHIKLADFGTCVKMNRNGVIKCSTAVGTPDYISPEVLKNQGQEAEFGTEVDWW</sequence>
<name>A0A1I7WFX1_HETBA</name>
<dbReference type="PANTHER" id="PTHR22988:SF73">
    <property type="entry name" value="RHO-ASSOCIATED PROTEIN KINASE"/>
    <property type="match status" value="1"/>
</dbReference>
<protein>
    <submittedName>
        <fullName evidence="4">Protein kinase domain-containing protein</fullName>
    </submittedName>
</protein>
<feature type="binding site" evidence="1">
    <location>
        <position position="59"/>
    </location>
    <ligand>
        <name>ATP</name>
        <dbReference type="ChEBI" id="CHEBI:30616"/>
    </ligand>
</feature>
<dbReference type="GO" id="GO:0072518">
    <property type="term" value="F:Rho-dependent protein serine/threonine kinase activity"/>
    <property type="evidence" value="ECO:0007669"/>
    <property type="project" value="TreeGrafter"/>
</dbReference>
<dbReference type="PROSITE" id="PS50011">
    <property type="entry name" value="PROTEIN_KINASE_DOM"/>
    <property type="match status" value="1"/>
</dbReference>
<dbReference type="PANTHER" id="PTHR22988">
    <property type="entry name" value="MYOTONIC DYSTROPHY S/T KINASE-RELATED"/>
    <property type="match status" value="1"/>
</dbReference>
<keyword evidence="1" id="KW-0547">Nucleotide-binding</keyword>
<dbReference type="GO" id="GO:0005524">
    <property type="term" value="F:ATP binding"/>
    <property type="evidence" value="ECO:0007669"/>
    <property type="project" value="UniProtKB-UniRule"/>
</dbReference>
<dbReference type="WBParaSite" id="Hba_03852">
    <property type="protein sequence ID" value="Hba_03852"/>
    <property type="gene ID" value="Hba_03852"/>
</dbReference>
<dbReference type="GO" id="GO:0005737">
    <property type="term" value="C:cytoplasm"/>
    <property type="evidence" value="ECO:0007669"/>
    <property type="project" value="TreeGrafter"/>
</dbReference>
<dbReference type="InterPro" id="IPR050839">
    <property type="entry name" value="Rho-assoc_Ser/Thr_Kinase"/>
</dbReference>
<dbReference type="GO" id="GO:0005856">
    <property type="term" value="C:cytoskeleton"/>
    <property type="evidence" value="ECO:0007669"/>
    <property type="project" value="TreeGrafter"/>
</dbReference>
<evidence type="ECO:0000313" key="4">
    <source>
        <dbReference type="WBParaSite" id="Hba_03852"/>
    </source>
</evidence>
<dbReference type="Gene3D" id="1.10.510.10">
    <property type="entry name" value="Transferase(Phosphotransferase) domain 1"/>
    <property type="match status" value="1"/>
</dbReference>
<dbReference type="GO" id="GO:1901888">
    <property type="term" value="P:regulation of cell junction assembly"/>
    <property type="evidence" value="ECO:0007669"/>
    <property type="project" value="TreeGrafter"/>
</dbReference>
<evidence type="ECO:0000256" key="1">
    <source>
        <dbReference type="PROSITE-ProRule" id="PRU10141"/>
    </source>
</evidence>
<dbReference type="SMART" id="SM00220">
    <property type="entry name" value="S_TKc"/>
    <property type="match status" value="1"/>
</dbReference>
<accession>A0A1I7WFX1</accession>
<dbReference type="AlphaFoldDB" id="A0A1I7WFX1"/>
<keyword evidence="1" id="KW-0067">ATP-binding</keyword>
<dbReference type="SUPFAM" id="SSF56112">
    <property type="entry name" value="Protein kinase-like (PK-like)"/>
    <property type="match status" value="1"/>
</dbReference>